<evidence type="ECO:0000313" key="5">
    <source>
        <dbReference type="Proteomes" id="UP000070659"/>
    </source>
</evidence>
<dbReference type="Proteomes" id="UP000070659">
    <property type="component" value="Unassembled WGS sequence"/>
</dbReference>
<feature type="binding site" evidence="1">
    <location>
        <position position="288"/>
    </location>
    <ligand>
        <name>Mg(2+)</name>
        <dbReference type="ChEBI" id="CHEBI:18420"/>
        <label>1</label>
    </ligand>
</feature>
<dbReference type="InterPro" id="IPR005502">
    <property type="entry name" value="Ribosyl_crysJ1"/>
</dbReference>
<dbReference type="GO" id="GO:0046872">
    <property type="term" value="F:metal ion binding"/>
    <property type="evidence" value="ECO:0007669"/>
    <property type="project" value="UniProtKB-KW"/>
</dbReference>
<dbReference type="EMBL" id="JYIK01000839">
    <property type="protein sequence ID" value="KWX09327.1"/>
    <property type="molecule type" value="Genomic_DNA"/>
</dbReference>
<feature type="binding site" evidence="1">
    <location>
        <position position="48"/>
    </location>
    <ligand>
        <name>Mg(2+)</name>
        <dbReference type="ChEBI" id="CHEBI:18420"/>
        <label>1</label>
    </ligand>
</feature>
<dbReference type="Pfam" id="PF03747">
    <property type="entry name" value="ADP_ribosyl_GH"/>
    <property type="match status" value="1"/>
</dbReference>
<dbReference type="SUPFAM" id="SSF101478">
    <property type="entry name" value="ADP-ribosylglycohydrolase"/>
    <property type="match status" value="1"/>
</dbReference>
<reference evidence="4" key="1">
    <citation type="submission" date="2015-02" db="EMBL/GenBank/DDBJ databases">
        <title>Physiological reanalysis, assessment of diazotrophy, and genome sequences of multiple isolates of Streptomyces thermoautotrophicus.</title>
        <authorList>
            <person name="MacKellar D.C."/>
            <person name="Lieber L."/>
            <person name="Norman J."/>
            <person name="Bolger A."/>
            <person name="Tobin C."/>
            <person name="Murray J.W."/>
            <person name="Friesen M."/>
            <person name="Prell J."/>
        </authorList>
    </citation>
    <scope>NUCLEOTIDE SEQUENCE [LARGE SCALE GENOMIC DNA]</scope>
    <source>
        <strain evidence="4">UBT1</strain>
    </source>
</reference>
<organism evidence="2 5">
    <name type="scientific">Carbonactinospora thermoautotrophica</name>
    <dbReference type="NCBI Taxonomy" id="1469144"/>
    <lineage>
        <taxon>Bacteria</taxon>
        <taxon>Bacillati</taxon>
        <taxon>Actinomycetota</taxon>
        <taxon>Actinomycetes</taxon>
        <taxon>Kitasatosporales</taxon>
        <taxon>Carbonactinosporaceae</taxon>
        <taxon>Carbonactinospora</taxon>
    </lineage>
</organism>
<feature type="binding site" evidence="1">
    <location>
        <position position="291"/>
    </location>
    <ligand>
        <name>Mg(2+)</name>
        <dbReference type="ChEBI" id="CHEBI:18420"/>
        <label>1</label>
    </ligand>
</feature>
<feature type="binding site" evidence="1">
    <location>
        <position position="46"/>
    </location>
    <ligand>
        <name>Mg(2+)</name>
        <dbReference type="ChEBI" id="CHEBI:18420"/>
        <label>1</label>
    </ligand>
</feature>
<comment type="cofactor">
    <cofactor evidence="1">
        <name>Mg(2+)</name>
        <dbReference type="ChEBI" id="CHEBI:18420"/>
    </cofactor>
    <text evidence="1">Binds 2 magnesium ions per subunit.</text>
</comment>
<dbReference type="Gene3D" id="1.10.4080.10">
    <property type="entry name" value="ADP-ribosylation/Crystallin J1"/>
    <property type="match status" value="1"/>
</dbReference>
<reference evidence="2 5" key="2">
    <citation type="submission" date="2015-02" db="EMBL/GenBank/DDBJ databases">
        <title>Physiological reanalysis, assessment of diazotrophy, and genome sequences of multiple isolates of Streptomyces thermoautotrophicus.</title>
        <authorList>
            <person name="MacKellar D.C."/>
            <person name="Lieber L."/>
            <person name="Norman J."/>
            <person name="Bolger A."/>
            <person name="Tobin C."/>
            <person name="Murray J.W."/>
            <person name="Prell J."/>
        </authorList>
    </citation>
    <scope>NUCLEOTIDE SEQUENCE [LARGE SCALE GENOMIC DNA]</scope>
    <source>
        <strain evidence="2 5">UBT1</strain>
    </source>
</reference>
<evidence type="ECO:0000313" key="3">
    <source>
        <dbReference type="EMBL" id="KWX09327.1"/>
    </source>
</evidence>
<sequence>MAGALYGSAFGDALAGPTEFMSVDLITARYGPDGPADLPGDPAQVTDDTQMALAVGEALLAACADGPGGFTPELFEQELRKTFVDWLYSPDNNRAPGNTCMRACRGLAEGYPWHRATIIESKGCGANMRVAPIALVPGLDGVQRSGAAQLQAGLTHGHPTGLAAAELTALAVCFLAVGCEPGELVPQLREYGRSQRRVYHHAWLGELWRRAGAASPEDFIEAGWVECDQALARVEDALAHADRSQDPCLATGQGWIAEEALATGLYCFLLYPDDPVAALRRAAVTSGDSDSIACLTGAFAGARHGLAAWPADWARRIEYRDRIQRLADAWEGWL</sequence>
<keyword evidence="1" id="KW-0460">Magnesium</keyword>
<dbReference type="Proteomes" id="UP000070598">
    <property type="component" value="Unassembled WGS sequence"/>
</dbReference>
<name>A0A132N143_9ACTN</name>
<dbReference type="AlphaFoldDB" id="A0A132N143"/>
<evidence type="ECO:0000313" key="4">
    <source>
        <dbReference type="Proteomes" id="UP000070598"/>
    </source>
</evidence>
<keyword evidence="1" id="KW-0479">Metal-binding</keyword>
<feature type="binding site" evidence="1">
    <location>
        <position position="290"/>
    </location>
    <ligand>
        <name>Mg(2+)</name>
        <dbReference type="ChEBI" id="CHEBI:18420"/>
        <label>1</label>
    </ligand>
</feature>
<feature type="binding site" evidence="1">
    <location>
        <position position="47"/>
    </location>
    <ligand>
        <name>Mg(2+)</name>
        <dbReference type="ChEBI" id="CHEBI:18420"/>
        <label>1</label>
    </ligand>
</feature>
<evidence type="ECO:0000313" key="2">
    <source>
        <dbReference type="EMBL" id="KWX03848.1"/>
    </source>
</evidence>
<accession>A0A132N143</accession>
<proteinExistence type="predicted"/>
<dbReference type="InterPro" id="IPR050792">
    <property type="entry name" value="ADP-ribosylglycohydrolase"/>
</dbReference>
<evidence type="ECO:0000256" key="1">
    <source>
        <dbReference type="PIRSR" id="PIRSR605502-1"/>
    </source>
</evidence>
<gene>
    <name evidence="2" type="ORF">TH66_11000</name>
    <name evidence="3" type="ORF">TR74_10265</name>
</gene>
<dbReference type="PANTHER" id="PTHR16222:SF12">
    <property type="entry name" value="ADP-RIBOSYLGLYCOHYDROLASE-RELATED"/>
    <property type="match status" value="1"/>
</dbReference>
<dbReference type="EMBL" id="JYIJ01000017">
    <property type="protein sequence ID" value="KWX03848.1"/>
    <property type="molecule type" value="Genomic_DNA"/>
</dbReference>
<dbReference type="InterPro" id="IPR036705">
    <property type="entry name" value="Ribosyl_crysJ1_sf"/>
</dbReference>
<dbReference type="PANTHER" id="PTHR16222">
    <property type="entry name" value="ADP-RIBOSYLGLYCOHYDROLASE"/>
    <property type="match status" value="1"/>
</dbReference>
<dbReference type="PATRIC" id="fig|1469144.8.peg.2713"/>
<comment type="caution">
    <text evidence="2">The sequence shown here is derived from an EMBL/GenBank/DDBJ whole genome shotgun (WGS) entry which is preliminary data.</text>
</comment>
<protein>
    <submittedName>
        <fullName evidence="2">Crystallin</fullName>
    </submittedName>
</protein>